<accession>A0A059BEB6</accession>
<dbReference type="KEGG" id="egr:104453349"/>
<feature type="signal peptide" evidence="1">
    <location>
        <begin position="1"/>
        <end position="29"/>
    </location>
</feature>
<reference evidence="2" key="1">
    <citation type="submission" date="2013-07" db="EMBL/GenBank/DDBJ databases">
        <title>The genome of Eucalyptus grandis.</title>
        <authorList>
            <person name="Schmutz J."/>
            <person name="Hayes R."/>
            <person name="Myburg A."/>
            <person name="Tuskan G."/>
            <person name="Grattapaglia D."/>
            <person name="Rokhsar D.S."/>
        </authorList>
    </citation>
    <scope>NUCLEOTIDE SEQUENCE</scope>
    <source>
        <tissue evidence="2">Leaf extractions</tissue>
    </source>
</reference>
<evidence type="ECO:0000313" key="2">
    <source>
        <dbReference type="EMBL" id="KCW64010.1"/>
    </source>
</evidence>
<dbReference type="PROSITE" id="PS51257">
    <property type="entry name" value="PROKAR_LIPOPROTEIN"/>
    <property type="match status" value="1"/>
</dbReference>
<dbReference type="EMBL" id="KK198759">
    <property type="protein sequence ID" value="KCW64010.1"/>
    <property type="molecule type" value="Genomic_DNA"/>
</dbReference>
<dbReference type="FunCoup" id="A0A059BEB6">
    <property type="interactions" value="66"/>
</dbReference>
<organism evidence="2">
    <name type="scientific">Eucalyptus grandis</name>
    <name type="common">Flooded gum</name>
    <dbReference type="NCBI Taxonomy" id="71139"/>
    <lineage>
        <taxon>Eukaryota</taxon>
        <taxon>Viridiplantae</taxon>
        <taxon>Streptophyta</taxon>
        <taxon>Embryophyta</taxon>
        <taxon>Tracheophyta</taxon>
        <taxon>Spermatophyta</taxon>
        <taxon>Magnoliopsida</taxon>
        <taxon>eudicotyledons</taxon>
        <taxon>Gunneridae</taxon>
        <taxon>Pentapetalae</taxon>
        <taxon>rosids</taxon>
        <taxon>malvids</taxon>
        <taxon>Myrtales</taxon>
        <taxon>Myrtaceae</taxon>
        <taxon>Myrtoideae</taxon>
        <taxon>Eucalypteae</taxon>
        <taxon>Eucalyptus</taxon>
    </lineage>
</organism>
<proteinExistence type="predicted"/>
<protein>
    <submittedName>
        <fullName evidence="2">Uncharacterized protein</fullName>
    </submittedName>
</protein>
<dbReference type="OrthoDB" id="1936508at2759"/>
<dbReference type="AlphaFoldDB" id="A0A059BEB6"/>
<evidence type="ECO:0000256" key="1">
    <source>
        <dbReference type="SAM" id="SignalP"/>
    </source>
</evidence>
<feature type="chain" id="PRO_5001573413" evidence="1">
    <location>
        <begin position="30"/>
        <end position="104"/>
    </location>
</feature>
<dbReference type="InParanoid" id="A0A059BEB6"/>
<dbReference type="InterPro" id="IPR038974">
    <property type="entry name" value="CIF1/2"/>
</dbReference>
<gene>
    <name evidence="2" type="ORF">EUGRSUZ_G01694</name>
</gene>
<sequence length="104" mass="11554">MRMGVVLLKIKIILLLILLPASLFASCHAGRPFKSLDKWAKEVDASERADQEEAWKATTSSSAEKELAETNIIHERLLRANAKDYGRLDPAPAVARPQHKPVPN</sequence>
<keyword evidence="1" id="KW-0732">Signal</keyword>
<dbReference type="PANTHER" id="PTHR35290:SF2">
    <property type="entry name" value="PROTEIN CASPARIAN STRIP INTEGRITY FACTOR 1"/>
    <property type="match status" value="1"/>
</dbReference>
<dbReference type="STRING" id="71139.A0A059BEB6"/>
<dbReference type="PANTHER" id="PTHR35290">
    <property type="entry name" value="PROTEIN CASPARIAN STRIP INTEGRITY FACTOR 1-RELATED"/>
    <property type="match status" value="1"/>
</dbReference>
<name>A0A059BEB6_EUCGR</name>
<dbReference type="Gramene" id="KCW64010">
    <property type="protein sequence ID" value="KCW64010"/>
    <property type="gene ID" value="EUGRSUZ_G01694"/>
</dbReference>